<evidence type="ECO:0000313" key="2">
    <source>
        <dbReference type="EMBL" id="MPA73220.1"/>
    </source>
</evidence>
<feature type="domain" description="F-box" evidence="1">
    <location>
        <begin position="4"/>
        <end position="50"/>
    </location>
</feature>
<reference evidence="2" key="1">
    <citation type="submission" date="2019-08" db="EMBL/GenBank/DDBJ databases">
        <title>Reference gene set and small RNA set construction with multiple tissues from Davidia involucrata Baill.</title>
        <authorList>
            <person name="Yang H."/>
            <person name="Zhou C."/>
            <person name="Li G."/>
            <person name="Wang J."/>
            <person name="Gao P."/>
            <person name="Wang M."/>
            <person name="Wang R."/>
            <person name="Zhao Y."/>
        </authorList>
    </citation>
    <scope>NUCLEOTIDE SEQUENCE</scope>
    <source>
        <tissue evidence="2">Mixed with DoveR01_LX</tissue>
    </source>
</reference>
<dbReference type="InterPro" id="IPR050796">
    <property type="entry name" value="SCF_F-box_component"/>
</dbReference>
<name>A0A5B7BWI3_DAVIN</name>
<evidence type="ECO:0000259" key="1">
    <source>
        <dbReference type="PROSITE" id="PS50181"/>
    </source>
</evidence>
<dbReference type="Pfam" id="PF00646">
    <property type="entry name" value="F-box"/>
    <property type="match status" value="1"/>
</dbReference>
<dbReference type="Gene3D" id="1.20.1280.50">
    <property type="match status" value="1"/>
</dbReference>
<dbReference type="InterPro" id="IPR013187">
    <property type="entry name" value="F-box-assoc_dom_typ3"/>
</dbReference>
<proteinExistence type="predicted"/>
<organism evidence="2">
    <name type="scientific">Davidia involucrata</name>
    <name type="common">Dove tree</name>
    <dbReference type="NCBI Taxonomy" id="16924"/>
    <lineage>
        <taxon>Eukaryota</taxon>
        <taxon>Viridiplantae</taxon>
        <taxon>Streptophyta</taxon>
        <taxon>Embryophyta</taxon>
        <taxon>Tracheophyta</taxon>
        <taxon>Spermatophyta</taxon>
        <taxon>Magnoliopsida</taxon>
        <taxon>eudicotyledons</taxon>
        <taxon>Gunneridae</taxon>
        <taxon>Pentapetalae</taxon>
        <taxon>asterids</taxon>
        <taxon>Cornales</taxon>
        <taxon>Nyssaceae</taxon>
        <taxon>Davidia</taxon>
    </lineage>
</organism>
<dbReference type="AlphaFoldDB" id="A0A5B7BWI3"/>
<dbReference type="PANTHER" id="PTHR31672:SF10">
    <property type="entry name" value="F-BOX DOMAIN-CONTAINING PROTEIN"/>
    <property type="match status" value="1"/>
</dbReference>
<dbReference type="SUPFAM" id="SSF81383">
    <property type="entry name" value="F-box domain"/>
    <property type="match status" value="1"/>
</dbReference>
<sequence>MTSNNGEHQLPQDVVIEILSRLPVKSLMRFSCVCKNWYALIRNPNFITKHHNHHHHSSARLFVYHYNYSTENYAFAHFPDETLANAPLVYQDHDDLQMSRNLYSVIGPFNGLICLFNGGDRLALWNPATREFRPLPIAHHNLPPHFNTFSHNFGFGLDLVTNDYKLVWIRVLCNDELDYIYDPTPVALYTLATGSWRHLEVVLPPISSLDVYDSLCNTYLNGIYYWATQSSLNGNYMILTFDMGNEIFGELPGPPDVQCGELAMYNGSIAMLVYDSLEVEKYFDIWVMKEEEEGCWTKQLTIGPLQGVVRPLGFWKNDELFLESRTSQLVLYNPDTQEIENLGPRGKDFNSLKVLIYKESLVSVEGGNECHRGDNSSNLVKVQDFLSFDLPITTGSQAVEEAFHCFRFIPCLVSLMHFLCRRNNE</sequence>
<dbReference type="InterPro" id="IPR036047">
    <property type="entry name" value="F-box-like_dom_sf"/>
</dbReference>
<dbReference type="CDD" id="cd22157">
    <property type="entry name" value="F-box_AtFBW1-like"/>
    <property type="match status" value="1"/>
</dbReference>
<dbReference type="PANTHER" id="PTHR31672">
    <property type="entry name" value="BNACNNG10540D PROTEIN"/>
    <property type="match status" value="1"/>
</dbReference>
<protein>
    <recommendedName>
        <fullName evidence="1">F-box domain-containing protein</fullName>
    </recommendedName>
</protein>
<dbReference type="EMBL" id="GHES01042661">
    <property type="protein sequence ID" value="MPA73220.1"/>
    <property type="molecule type" value="Transcribed_RNA"/>
</dbReference>
<dbReference type="PROSITE" id="PS50181">
    <property type="entry name" value="FBOX"/>
    <property type="match status" value="1"/>
</dbReference>
<dbReference type="Pfam" id="PF08268">
    <property type="entry name" value="FBA_3"/>
    <property type="match status" value="1"/>
</dbReference>
<accession>A0A5B7BWI3</accession>
<gene>
    <name evidence="2" type="ORF">Din_042661</name>
</gene>
<dbReference type="SMART" id="SM00256">
    <property type="entry name" value="FBOX"/>
    <property type="match status" value="1"/>
</dbReference>
<dbReference type="InterPro" id="IPR017451">
    <property type="entry name" value="F-box-assoc_interact_dom"/>
</dbReference>
<dbReference type="NCBIfam" id="TIGR01640">
    <property type="entry name" value="F_box_assoc_1"/>
    <property type="match status" value="1"/>
</dbReference>
<dbReference type="InterPro" id="IPR001810">
    <property type="entry name" value="F-box_dom"/>
</dbReference>